<organism evidence="3 4">
    <name type="scientific">Microvirga splendida</name>
    <dbReference type="NCBI Taxonomy" id="2795727"/>
    <lineage>
        <taxon>Bacteria</taxon>
        <taxon>Pseudomonadati</taxon>
        <taxon>Pseudomonadota</taxon>
        <taxon>Alphaproteobacteria</taxon>
        <taxon>Hyphomicrobiales</taxon>
        <taxon>Methylobacteriaceae</taxon>
        <taxon>Microvirga</taxon>
    </lineage>
</organism>
<dbReference type="EMBL" id="JAELXT010000016">
    <property type="protein sequence ID" value="MBJ6126812.1"/>
    <property type="molecule type" value="Genomic_DNA"/>
</dbReference>
<evidence type="ECO:0000313" key="3">
    <source>
        <dbReference type="EMBL" id="MBJ6126812.1"/>
    </source>
</evidence>
<feature type="compositionally biased region" description="Low complexity" evidence="1">
    <location>
        <begin position="133"/>
        <end position="147"/>
    </location>
</feature>
<accession>A0ABS0Y3E2</accession>
<feature type="signal peptide" evidence="2">
    <location>
        <begin position="1"/>
        <end position="23"/>
    </location>
</feature>
<evidence type="ECO:0000313" key="4">
    <source>
        <dbReference type="Proteomes" id="UP000620670"/>
    </source>
</evidence>
<protein>
    <recommendedName>
        <fullName evidence="5">PepSY domain-containing protein</fullName>
    </recommendedName>
</protein>
<evidence type="ECO:0000256" key="2">
    <source>
        <dbReference type="SAM" id="SignalP"/>
    </source>
</evidence>
<dbReference type="Proteomes" id="UP000620670">
    <property type="component" value="Unassembled WGS sequence"/>
</dbReference>
<gene>
    <name evidence="3" type="ORF">JAO75_15495</name>
</gene>
<feature type="region of interest" description="Disordered" evidence="1">
    <location>
        <begin position="101"/>
        <end position="149"/>
    </location>
</feature>
<evidence type="ECO:0000256" key="1">
    <source>
        <dbReference type="SAM" id="MobiDB-lite"/>
    </source>
</evidence>
<keyword evidence="2" id="KW-0732">Signal</keyword>
<name>A0ABS0Y3E2_9HYPH</name>
<keyword evidence="4" id="KW-1185">Reference proteome</keyword>
<feature type="chain" id="PRO_5045244220" description="PepSY domain-containing protein" evidence="2">
    <location>
        <begin position="24"/>
        <end position="194"/>
    </location>
</feature>
<dbReference type="RefSeq" id="WP_199050042.1">
    <property type="nucleotide sequence ID" value="NZ_JAELXT010000016.1"/>
</dbReference>
<evidence type="ECO:0008006" key="5">
    <source>
        <dbReference type="Google" id="ProtNLM"/>
    </source>
</evidence>
<reference evidence="4" key="1">
    <citation type="submission" date="2020-12" db="EMBL/GenBank/DDBJ databases">
        <title>Hymenobacter sp.</title>
        <authorList>
            <person name="Kim M.K."/>
        </authorList>
    </citation>
    <scope>NUCLEOTIDE SEQUENCE [LARGE SCALE GENOMIC DNA]</scope>
    <source>
        <strain evidence="4">BT325</strain>
    </source>
</reference>
<feature type="compositionally biased region" description="Low complexity" evidence="1">
    <location>
        <begin position="114"/>
        <end position="125"/>
    </location>
</feature>
<comment type="caution">
    <text evidence="3">The sequence shown here is derived from an EMBL/GenBank/DDBJ whole genome shotgun (WGS) entry which is preliminary data.</text>
</comment>
<feature type="region of interest" description="Disordered" evidence="1">
    <location>
        <begin position="26"/>
        <end position="46"/>
    </location>
</feature>
<proteinExistence type="predicted"/>
<sequence>MRHTSLATLATALVIGSASVAVAQGNQQSGQGQGSGGQQQFGQSSNANRFEGRSALRQQLRQLGFQNIRILDTAFLVQASTPDGRTVLMMVDPPGSVGLIAVQPGQRQGGQSGQQGQRSGMNQGQGMSGQGSGSSQSMMSESQVRSMLQQRGLTNIQSLQREGDRFTAVADWQGEQVDISVNAVTGEITQPGSL</sequence>